<dbReference type="AlphaFoldDB" id="A0A225D391"/>
<proteinExistence type="predicted"/>
<dbReference type="RefSeq" id="WP_143393809.1">
    <property type="nucleotide sequence ID" value="NZ_NIDE01000017.1"/>
</dbReference>
<dbReference type="InterPro" id="IPR028994">
    <property type="entry name" value="Integrin_alpha_N"/>
</dbReference>
<dbReference type="EMBL" id="NIDE01000017">
    <property type="protein sequence ID" value="OWK35972.1"/>
    <property type="molecule type" value="Genomic_DNA"/>
</dbReference>
<comment type="caution">
    <text evidence="1">The sequence shown here is derived from an EMBL/GenBank/DDBJ whole genome shotgun (WGS) entry which is preliminary data.</text>
</comment>
<dbReference type="Gene3D" id="2.130.10.130">
    <property type="entry name" value="Integrin alpha, N-terminal"/>
    <property type="match status" value="1"/>
</dbReference>
<protein>
    <submittedName>
        <fullName evidence="1">Filamentous hemagglutinin-like protein</fullName>
    </submittedName>
</protein>
<keyword evidence="2" id="KW-1185">Reference proteome</keyword>
<sequence length="375" mass="37897">MSSQFMHRTRLRVIGSDLIERLEDRLTPAASQIPTLIGASQFAVGEDAGGGSTVQVYNSTLGTLRTTFTVPFSSNVTGGIRTAAADFGNTGVADVVAATGPGVTNQVVVLDGTTGAVLDSFQPFETTFTGGLYVTTGDVNGDGIPDLVVTPDQTGGPVVAVYDGASLARGQVTQIDRFFGINDPSFRGGARAAVANINNEPMVVVAAGFGGGPRVAIYDGNDVAQGLAAPSEVVPDFFAFETTLRNGVYLAAGDLNGDGNSDIVFGAGPGGAPRVRVENGQTLITDGGTYTSLDDIPSAQLANFFAGNTNNTGGIRVSVKNLGIGGQAGIVVGSGTGDGSTVTGYTSSSLAISTNPSPIFSFNAFPGFNGGVFVG</sequence>
<name>A0A225D391_9BACT</name>
<reference evidence="2" key="1">
    <citation type="submission" date="2017-06" db="EMBL/GenBank/DDBJ databases">
        <title>Genome analysis of Fimbriiglobus ruber SP5, the first member of the order Planctomycetales with confirmed chitinolytic capability.</title>
        <authorList>
            <person name="Ravin N.V."/>
            <person name="Rakitin A.L."/>
            <person name="Ivanova A.A."/>
            <person name="Beletsky A.V."/>
            <person name="Kulichevskaya I.S."/>
            <person name="Mardanov A.V."/>
            <person name="Dedysh S.N."/>
        </authorList>
    </citation>
    <scope>NUCLEOTIDE SEQUENCE [LARGE SCALE GENOMIC DNA]</scope>
    <source>
        <strain evidence="2">SP5</strain>
    </source>
</reference>
<dbReference type="OrthoDB" id="266966at2"/>
<dbReference type="SUPFAM" id="SSF69318">
    <property type="entry name" value="Integrin alpha N-terminal domain"/>
    <property type="match status" value="1"/>
</dbReference>
<organism evidence="1 2">
    <name type="scientific">Fimbriiglobus ruber</name>
    <dbReference type="NCBI Taxonomy" id="1908690"/>
    <lineage>
        <taxon>Bacteria</taxon>
        <taxon>Pseudomonadati</taxon>
        <taxon>Planctomycetota</taxon>
        <taxon>Planctomycetia</taxon>
        <taxon>Gemmatales</taxon>
        <taxon>Gemmataceae</taxon>
        <taxon>Fimbriiglobus</taxon>
    </lineage>
</organism>
<evidence type="ECO:0000313" key="2">
    <source>
        <dbReference type="Proteomes" id="UP000214646"/>
    </source>
</evidence>
<accession>A0A225D391</accession>
<gene>
    <name evidence="1" type="ORF">FRUB_08535</name>
</gene>
<evidence type="ECO:0000313" key="1">
    <source>
        <dbReference type="EMBL" id="OWK35972.1"/>
    </source>
</evidence>
<dbReference type="Proteomes" id="UP000214646">
    <property type="component" value="Unassembled WGS sequence"/>
</dbReference>